<reference evidence="6 7" key="1">
    <citation type="submission" date="2017-06" db="EMBL/GenBank/DDBJ databases">
        <authorList>
            <consortium name="Pathogen Informatics"/>
        </authorList>
    </citation>
    <scope>NUCLEOTIDE SEQUENCE [LARGE SCALE GENOMIC DNA]</scope>
    <source>
        <strain evidence="6 7">NCTC12018</strain>
    </source>
</reference>
<dbReference type="PANTHER" id="PTHR43775">
    <property type="entry name" value="FATTY ACID SYNTHASE"/>
    <property type="match status" value="1"/>
</dbReference>
<accession>A0A239Y6E4</accession>
<dbReference type="GO" id="GO:0006633">
    <property type="term" value="P:fatty acid biosynthetic process"/>
    <property type="evidence" value="ECO:0007669"/>
    <property type="project" value="InterPro"/>
</dbReference>
<keyword evidence="3 4" id="KW-0808">Transferase</keyword>
<evidence type="ECO:0000313" key="6">
    <source>
        <dbReference type="EMBL" id="SNV54801.1"/>
    </source>
</evidence>
<dbReference type="PROSITE" id="PS00606">
    <property type="entry name" value="KS3_1"/>
    <property type="match status" value="1"/>
</dbReference>
<gene>
    <name evidence="6" type="primary">pksJ</name>
    <name evidence="6" type="ORF">SAMEA44547418_00108</name>
</gene>
<dbReference type="Gene3D" id="3.40.50.1820">
    <property type="entry name" value="alpha/beta hydrolase"/>
    <property type="match status" value="1"/>
</dbReference>
<dbReference type="SUPFAM" id="SSF53474">
    <property type="entry name" value="alpha/beta-Hydrolases"/>
    <property type="match status" value="1"/>
</dbReference>
<dbReference type="Pfam" id="PF00109">
    <property type="entry name" value="ketoacyl-synt"/>
    <property type="match status" value="1"/>
</dbReference>
<dbReference type="PANTHER" id="PTHR43775:SF37">
    <property type="entry name" value="SI:DKEY-61P9.11"/>
    <property type="match status" value="1"/>
</dbReference>
<proteinExistence type="inferred from homology"/>
<feature type="domain" description="Ketosynthase family 3 (KS3)" evidence="5">
    <location>
        <begin position="1"/>
        <end position="401"/>
    </location>
</feature>
<name>A0A239Y6E4_9FIRM</name>
<keyword evidence="7" id="KW-1185">Reference proteome</keyword>
<sequence>MDIAIVGATFELQDTDTFDTLWRNLYDGKVITYYSCHDKEQSQFTLNNYDLDKIKKFPDKLFKYTAEQIKKMDPQHRRLLVLTYKLLHTYNLTHIGNDVNNTGVYTAVGTSHYLLHNLLASEENVDYTTYINNVPDTAATKISYNFNFHGPSVNISTACSSASLALEQAVKDLMLGRVDCSIVGTSRLPTENSISYRYRKDGIFSKTGLCAPFDKSSAGMVPGFGSIVLALKRKTDAEKDGDSILAVIKAIGISNDGSEKSSYTAPSVSGQCRAIMAAYDSCELVPSDIDYLETHGTGTAIGDAIEFESISEVFDCTLNIGSAKANYGHLDNSSSFLSILKVILMFENQVMPKQANFSEKHPFLNNDRIMINQSSQEAPINNIAINSFGIGGTNAHIILQRYNSDFKVSKVIPVSFTESGPYWIAPLKSRNDVRKNRGSITASSGEDIAQFISEYLGEDISFVQKTISEIDLESYTLLDLIDAIENKFHIMLDMSDFQEIDKPLIECVLGKLNESDTSNAFNEVLHPLGTFNKGRKTLFLIHPAGGTINGYSNFFKDIDNDYNIILISFPFANLKFVKLFSLRQLASYYKECISDFLKKNPSEYIIGGYSFGGNVAFEIAHQIQSERNSDVPDVIMIDSHPVEAYNESTKKHITDIDIQDAVHEFVKQGVVGKELADENVKKYGLIWRLNHDMLKGYTAPSEMLHSHLYIFICKEAENLDLLQKLDIRYLDKTLWQKRFRDKIHVNYVDGNHYSIYADSQLGIPIGMEIDRIMNEVPYGSE</sequence>
<evidence type="ECO:0000256" key="1">
    <source>
        <dbReference type="ARBA" id="ARBA00022450"/>
    </source>
</evidence>
<dbReference type="Gene3D" id="3.40.47.10">
    <property type="match status" value="1"/>
</dbReference>
<dbReference type="GO" id="GO:0004315">
    <property type="term" value="F:3-oxoacyl-[acyl-carrier-protein] synthase activity"/>
    <property type="evidence" value="ECO:0007669"/>
    <property type="project" value="InterPro"/>
</dbReference>
<evidence type="ECO:0000256" key="3">
    <source>
        <dbReference type="ARBA" id="ARBA00022679"/>
    </source>
</evidence>
<dbReference type="Pfam" id="PF02801">
    <property type="entry name" value="Ketoacyl-synt_C"/>
    <property type="match status" value="1"/>
</dbReference>
<dbReference type="Proteomes" id="UP000214973">
    <property type="component" value="Chromosome 1"/>
</dbReference>
<dbReference type="InterPro" id="IPR029058">
    <property type="entry name" value="AB_hydrolase_fold"/>
</dbReference>
<organism evidence="6 7">
    <name type="scientific">Veillonella rodentium</name>
    <dbReference type="NCBI Taxonomy" id="248315"/>
    <lineage>
        <taxon>Bacteria</taxon>
        <taxon>Bacillati</taxon>
        <taxon>Bacillota</taxon>
        <taxon>Negativicutes</taxon>
        <taxon>Veillonellales</taxon>
        <taxon>Veillonellaceae</taxon>
        <taxon>Veillonella</taxon>
    </lineage>
</organism>
<dbReference type="GO" id="GO:0004312">
    <property type="term" value="F:fatty acid synthase activity"/>
    <property type="evidence" value="ECO:0007669"/>
    <property type="project" value="TreeGrafter"/>
</dbReference>
<keyword evidence="1" id="KW-0596">Phosphopantetheine</keyword>
<dbReference type="InterPro" id="IPR014031">
    <property type="entry name" value="Ketoacyl_synth_C"/>
</dbReference>
<dbReference type="AlphaFoldDB" id="A0A239Y6E4"/>
<dbReference type="InterPro" id="IPR016039">
    <property type="entry name" value="Thiolase-like"/>
</dbReference>
<dbReference type="CDD" id="cd00833">
    <property type="entry name" value="PKS"/>
    <property type="match status" value="1"/>
</dbReference>
<evidence type="ECO:0000256" key="2">
    <source>
        <dbReference type="ARBA" id="ARBA00022553"/>
    </source>
</evidence>
<comment type="similarity">
    <text evidence="4">Belongs to the thiolase-like superfamily. Beta-ketoacyl-ACP synthases family.</text>
</comment>
<dbReference type="InterPro" id="IPR050091">
    <property type="entry name" value="PKS_NRPS_Biosynth_Enz"/>
</dbReference>
<dbReference type="Pfam" id="PF00975">
    <property type="entry name" value="Thioesterase"/>
    <property type="match status" value="1"/>
</dbReference>
<evidence type="ECO:0000313" key="7">
    <source>
        <dbReference type="Proteomes" id="UP000214973"/>
    </source>
</evidence>
<keyword evidence="2" id="KW-0597">Phosphoprotein</keyword>
<evidence type="ECO:0000256" key="4">
    <source>
        <dbReference type="RuleBase" id="RU003694"/>
    </source>
</evidence>
<dbReference type="SUPFAM" id="SSF53901">
    <property type="entry name" value="Thiolase-like"/>
    <property type="match status" value="2"/>
</dbReference>
<dbReference type="InterPro" id="IPR001031">
    <property type="entry name" value="Thioesterase"/>
</dbReference>
<dbReference type="KEGG" id="vrm:44547418_00108"/>
<dbReference type="PROSITE" id="PS52004">
    <property type="entry name" value="KS3_2"/>
    <property type="match status" value="1"/>
</dbReference>
<protein>
    <submittedName>
        <fullName evidence="6">Polyketide synthase PksJ</fullName>
    </submittedName>
</protein>
<dbReference type="SMART" id="SM00825">
    <property type="entry name" value="PKS_KS"/>
    <property type="match status" value="1"/>
</dbReference>
<dbReference type="InterPro" id="IPR014030">
    <property type="entry name" value="Ketoacyl_synth_N"/>
</dbReference>
<evidence type="ECO:0000259" key="5">
    <source>
        <dbReference type="PROSITE" id="PS52004"/>
    </source>
</evidence>
<dbReference type="RefSeq" id="WP_095064790.1">
    <property type="nucleotide sequence ID" value="NZ_LT906470.1"/>
</dbReference>
<dbReference type="InterPro" id="IPR020841">
    <property type="entry name" value="PKS_Beta-ketoAc_synthase_dom"/>
</dbReference>
<dbReference type="EMBL" id="LT906470">
    <property type="protein sequence ID" value="SNV54801.1"/>
    <property type="molecule type" value="Genomic_DNA"/>
</dbReference>
<dbReference type="InterPro" id="IPR018201">
    <property type="entry name" value="Ketoacyl_synth_AS"/>
</dbReference>